<protein>
    <submittedName>
        <fullName evidence="3">MlaD family protein</fullName>
    </submittedName>
</protein>
<sequence length="431" mass="44163">MAALSRTDSRSFVIGTVGLLVVIAVVAFGLTASSGLPGAPTTKVQAAFTNVGASLQVGDDVRENSSRIGRVSGLTFVNGQGVVTMELDGHKQVYKNARAAVWDQSALAKKFIELDPGTPDAGPLGHQVIAANRNVDSADLDQVLDVLDPPTRAKLTSAVRQLGDGTAGHSQDLHDILVHLPATLDDLGTASEALSKPSTDLPALLQSADQLTGSLNGHEQELAALVQQLGTTAKAISVDKGDPLQSAIKDLPGTLTDASTSFDSLNKPLDNIHSALVSVKSGVNSLGRATPDLRGVLREGKPPLDKVPGVSEAAQPAVTDLTGTLADARPLAPAVTTALRDAALPVGTLAMYTTQVVTFFERVESMVSTSVSPGVHGARVGLAVEGLSTVTGGLINDPLQGQDAYPAPGAADGEKTVSPLDNIPGILYGGN</sequence>
<evidence type="ECO:0000313" key="3">
    <source>
        <dbReference type="EMBL" id="MCQ4080816.1"/>
    </source>
</evidence>
<dbReference type="PANTHER" id="PTHR33371">
    <property type="entry name" value="INTERMEMBRANE PHOSPHOLIPID TRANSPORT SYSTEM BINDING PROTEIN MLAD-RELATED"/>
    <property type="match status" value="1"/>
</dbReference>
<gene>
    <name evidence="3" type="ORF">NGB36_09430</name>
</gene>
<evidence type="ECO:0000313" key="4">
    <source>
        <dbReference type="Proteomes" id="UP001057702"/>
    </source>
</evidence>
<keyword evidence="1" id="KW-1133">Transmembrane helix</keyword>
<dbReference type="Pfam" id="PF02470">
    <property type="entry name" value="MlaD"/>
    <property type="match status" value="1"/>
</dbReference>
<evidence type="ECO:0000256" key="1">
    <source>
        <dbReference type="SAM" id="Phobius"/>
    </source>
</evidence>
<evidence type="ECO:0000259" key="2">
    <source>
        <dbReference type="Pfam" id="PF02470"/>
    </source>
</evidence>
<organism evidence="3 4">
    <name type="scientific">Streptomyces humicola</name>
    <dbReference type="NCBI Taxonomy" id="2953240"/>
    <lineage>
        <taxon>Bacteria</taxon>
        <taxon>Bacillati</taxon>
        <taxon>Actinomycetota</taxon>
        <taxon>Actinomycetes</taxon>
        <taxon>Kitasatosporales</taxon>
        <taxon>Streptomycetaceae</taxon>
        <taxon>Streptomyces</taxon>
    </lineage>
</organism>
<dbReference type="InterPro" id="IPR003399">
    <property type="entry name" value="Mce/MlaD"/>
</dbReference>
<keyword evidence="1" id="KW-0472">Membrane</keyword>
<feature type="transmembrane region" description="Helical" evidence="1">
    <location>
        <begin position="12"/>
        <end position="32"/>
    </location>
</feature>
<dbReference type="RefSeq" id="WP_255919728.1">
    <property type="nucleotide sequence ID" value="NZ_JANFNG010000005.1"/>
</dbReference>
<accession>A0ABT1PT42</accession>
<feature type="domain" description="Mce/MlaD" evidence="2">
    <location>
        <begin position="41"/>
        <end position="117"/>
    </location>
</feature>
<name>A0ABT1PT42_9ACTN</name>
<dbReference type="Proteomes" id="UP001057702">
    <property type="component" value="Unassembled WGS sequence"/>
</dbReference>
<keyword evidence="1" id="KW-0812">Transmembrane</keyword>
<comment type="caution">
    <text evidence="3">The sequence shown here is derived from an EMBL/GenBank/DDBJ whole genome shotgun (WGS) entry which is preliminary data.</text>
</comment>
<dbReference type="EMBL" id="JANFNG010000005">
    <property type="protein sequence ID" value="MCQ4080816.1"/>
    <property type="molecule type" value="Genomic_DNA"/>
</dbReference>
<dbReference type="PANTHER" id="PTHR33371:SF4">
    <property type="entry name" value="INTERMEMBRANE PHOSPHOLIPID TRANSPORT SYSTEM BINDING PROTEIN MLAD"/>
    <property type="match status" value="1"/>
</dbReference>
<dbReference type="InterPro" id="IPR052336">
    <property type="entry name" value="MlaD_Phospholipid_Transporter"/>
</dbReference>
<proteinExistence type="predicted"/>
<reference evidence="3" key="1">
    <citation type="submission" date="2022-06" db="EMBL/GenBank/DDBJ databases">
        <title>Draft genome sequence of Streptomyces sp. RB6PN25 isolated from peat swamp forest in Thailand.</title>
        <authorList>
            <person name="Duangmal K."/>
            <person name="Klaysubun C."/>
        </authorList>
    </citation>
    <scope>NUCLEOTIDE SEQUENCE</scope>
    <source>
        <strain evidence="3">RB6PN25</strain>
    </source>
</reference>
<keyword evidence="4" id="KW-1185">Reference proteome</keyword>